<dbReference type="PANTHER" id="PTHR34980">
    <property type="entry name" value="INNER MEMBRANE PROTEIN-RELATED-RELATED"/>
    <property type="match status" value="1"/>
</dbReference>
<sequence length="121" mass="13601">MTYGDAYLAGWKNIFNYNGVATRFEFWSFIIGSAIICLLPLLSWLFAITIDDDYGAFIFFALPTSFILTLIFAVPGMALGFRRMHDIGRSGWWFAIGVLIPYAGVILFILCCLPSKPQEQA</sequence>
<protein>
    <submittedName>
        <fullName evidence="5">DUF805 domain-containing protein</fullName>
    </submittedName>
    <submittedName>
        <fullName evidence="4">Inner membrane protein YhaH</fullName>
    </submittedName>
</protein>
<dbReference type="EMBL" id="QEMT01000001">
    <property type="protein sequence ID" value="PWH64618.1"/>
    <property type="molecule type" value="Genomic_DNA"/>
</dbReference>
<evidence type="ECO:0000313" key="5">
    <source>
        <dbReference type="EMBL" id="TZE41498.1"/>
    </source>
</evidence>
<dbReference type="GO" id="GO:0005886">
    <property type="term" value="C:plasma membrane"/>
    <property type="evidence" value="ECO:0007669"/>
    <property type="project" value="TreeGrafter"/>
</dbReference>
<accession>A0A0J3ZAF2</accession>
<gene>
    <name evidence="4" type="primary">yhaH_2</name>
    <name evidence="2" type="ORF">BKL28_001222</name>
    <name evidence="3" type="ORF">DD762_00345</name>
    <name evidence="5" type="ORF">FKO60_25350</name>
    <name evidence="4" type="ORF">NCTC10764_05944</name>
</gene>
<dbReference type="Proteomes" id="UP000255201">
    <property type="component" value="Unassembled WGS sequence"/>
</dbReference>
<accession>A0A0D8WC57</accession>
<dbReference type="EMBL" id="VHKY01000040">
    <property type="protein sequence ID" value="TZE41498.1"/>
    <property type="molecule type" value="Genomic_DNA"/>
</dbReference>
<evidence type="ECO:0000313" key="8">
    <source>
        <dbReference type="Proteomes" id="UP000324120"/>
    </source>
</evidence>
<dbReference type="PANTHER" id="PTHR34980:SF2">
    <property type="entry name" value="INNER MEMBRANE PROTEIN YHAH-RELATED"/>
    <property type="match status" value="1"/>
</dbReference>
<dbReference type="Proteomes" id="UP000245761">
    <property type="component" value="Unassembled WGS sequence"/>
</dbReference>
<dbReference type="RefSeq" id="WP_001520445.1">
    <property type="nucleotide sequence ID" value="NZ_AP019538.1"/>
</dbReference>
<keyword evidence="1" id="KW-0472">Membrane</keyword>
<organism evidence="5 8">
    <name type="scientific">Escherichia coli</name>
    <dbReference type="NCBI Taxonomy" id="562"/>
    <lineage>
        <taxon>Bacteria</taxon>
        <taxon>Pseudomonadati</taxon>
        <taxon>Pseudomonadota</taxon>
        <taxon>Gammaproteobacteria</taxon>
        <taxon>Enterobacterales</taxon>
        <taxon>Enterobacteriaceae</taxon>
        <taxon>Escherichia</taxon>
    </lineage>
</organism>
<dbReference type="AlphaFoldDB" id="A0A0D8WC57"/>
<evidence type="ECO:0000313" key="7">
    <source>
        <dbReference type="Proteomes" id="UP000255201"/>
    </source>
</evidence>
<dbReference type="Pfam" id="PF05656">
    <property type="entry name" value="DUF805"/>
    <property type="match status" value="1"/>
</dbReference>
<proteinExistence type="predicted"/>
<evidence type="ECO:0000313" key="3">
    <source>
        <dbReference type="EMBL" id="PWH64618.1"/>
    </source>
</evidence>
<dbReference type="Proteomes" id="UP000324120">
    <property type="component" value="Unassembled WGS sequence"/>
</dbReference>
<keyword evidence="1" id="KW-1133">Transmembrane helix</keyword>
<dbReference type="EMBL" id="AASUOH010000005">
    <property type="protein sequence ID" value="EFH0042478.1"/>
    <property type="molecule type" value="Genomic_DNA"/>
</dbReference>
<evidence type="ECO:0000313" key="9">
    <source>
        <dbReference type="Proteomes" id="UP000528199"/>
    </source>
</evidence>
<evidence type="ECO:0000313" key="4">
    <source>
        <dbReference type="EMBL" id="STE77333.1"/>
    </source>
</evidence>
<name>A0A0D8WC57_ECOLX</name>
<feature type="transmembrane region" description="Helical" evidence="1">
    <location>
        <begin position="54"/>
        <end position="79"/>
    </location>
</feature>
<dbReference type="Proteomes" id="UP000528199">
    <property type="component" value="Unassembled WGS sequence"/>
</dbReference>
<reference evidence="2 9" key="3">
    <citation type="submission" date="2018-08" db="EMBL/GenBank/DDBJ databases">
        <authorList>
            <consortium name="PulseNet: The National Subtyping Network for Foodborne Disease Surveillance"/>
            <person name="Tarr C.L."/>
            <person name="Trees E."/>
            <person name="Katz L.S."/>
            <person name="Carleton-Romer H.A."/>
            <person name="Stroika S."/>
            <person name="Kucerova Z."/>
            <person name="Roache K.F."/>
            <person name="Sabol A.L."/>
            <person name="Besser J."/>
            <person name="Gerner-Smidt P."/>
        </authorList>
    </citation>
    <scope>NUCLEOTIDE SEQUENCE [LARGE SCALE GENOMIC DNA]</scope>
    <source>
        <strain evidence="2 9">PNUSAE004760</strain>
    </source>
</reference>
<evidence type="ECO:0000256" key="1">
    <source>
        <dbReference type="SAM" id="Phobius"/>
    </source>
</evidence>
<keyword evidence="1" id="KW-0812">Transmembrane</keyword>
<dbReference type="InterPro" id="IPR008523">
    <property type="entry name" value="DUF805"/>
</dbReference>
<reference evidence="3 6" key="1">
    <citation type="submission" date="2018-04" db="EMBL/GenBank/DDBJ databases">
        <title>Draft Genomic Sequencing Of Potential Extraintestinal Pathogenic Escherichia coli B8S56 Isolated from Retail Chicken Skin.</title>
        <authorList>
            <person name="Xu A."/>
            <person name="Tilman S."/>
            <person name="Wisser-Parker K."/>
            <person name="Scullen O.J."/>
            <person name="Sommers C."/>
        </authorList>
    </citation>
    <scope>NUCLEOTIDE SEQUENCE [LARGE SCALE GENOMIC DNA]</scope>
    <source>
        <strain evidence="3 6">B8S56</strain>
    </source>
</reference>
<evidence type="ECO:0000313" key="6">
    <source>
        <dbReference type="Proteomes" id="UP000245761"/>
    </source>
</evidence>
<feature type="transmembrane region" description="Helical" evidence="1">
    <location>
        <begin position="26"/>
        <end position="47"/>
    </location>
</feature>
<evidence type="ECO:0000313" key="2">
    <source>
        <dbReference type="EMBL" id="EFH0042478.1"/>
    </source>
</evidence>
<dbReference type="EMBL" id="UFZL01000003">
    <property type="protein sequence ID" value="STE77333.1"/>
    <property type="molecule type" value="Genomic_DNA"/>
</dbReference>
<reference evidence="4 7" key="2">
    <citation type="submission" date="2018-06" db="EMBL/GenBank/DDBJ databases">
        <authorList>
            <consortium name="Pathogen Informatics"/>
            <person name="Doyle S."/>
        </authorList>
    </citation>
    <scope>NUCLEOTIDE SEQUENCE [LARGE SCALE GENOMIC DNA]</scope>
    <source>
        <strain evidence="4 7">NCTC10764</strain>
    </source>
</reference>
<feature type="transmembrane region" description="Helical" evidence="1">
    <location>
        <begin position="91"/>
        <end position="113"/>
    </location>
</feature>
<reference evidence="5 8" key="4">
    <citation type="submission" date="2019-06" db="EMBL/GenBank/DDBJ databases">
        <title>The presence and diversity of blaCTX-M among Escherichia coli from urban wastewater and feedlot cattle, in Alberta, Canada.</title>
        <authorList>
            <person name="Cormier A.C."/>
            <person name="Chalmer G."/>
            <person name="Cook S.R."/>
            <person name="Zaheer R."/>
            <person name="Hannon S.J."/>
            <person name="Booker C.W."/>
            <person name="Read R."/>
            <person name="Gow S.P."/>
            <person name="Mcallister T.A."/>
            <person name="Boerlin P."/>
        </authorList>
    </citation>
    <scope>NUCLEOTIDE SEQUENCE [LARGE SCALE GENOMIC DNA]</scope>
    <source>
        <strain evidence="5 8">347</strain>
    </source>
</reference>